<protein>
    <submittedName>
        <fullName evidence="2">Uncharacterized protein</fullName>
    </submittedName>
</protein>
<dbReference type="WBParaSite" id="nRc.2.0.1.t38125-RA">
    <property type="protein sequence ID" value="nRc.2.0.1.t38125-RA"/>
    <property type="gene ID" value="nRc.2.0.1.g38125"/>
</dbReference>
<evidence type="ECO:0000313" key="2">
    <source>
        <dbReference type="WBParaSite" id="nRc.2.0.1.t38125-RA"/>
    </source>
</evidence>
<sequence length="66" mass="7470">MDGWKNGFGMSKTGINHWKQYIFGDPPTCADLNKKYGFSRLPPNKVSSNSSKNIMILLEKIKSHIV</sequence>
<name>A0A915KI97_ROMCU</name>
<proteinExistence type="predicted"/>
<accession>A0A915KI97</accession>
<dbReference type="Proteomes" id="UP000887565">
    <property type="component" value="Unplaced"/>
</dbReference>
<dbReference type="AlphaFoldDB" id="A0A915KI97"/>
<organism evidence="1 2">
    <name type="scientific">Romanomermis culicivorax</name>
    <name type="common">Nematode worm</name>
    <dbReference type="NCBI Taxonomy" id="13658"/>
    <lineage>
        <taxon>Eukaryota</taxon>
        <taxon>Metazoa</taxon>
        <taxon>Ecdysozoa</taxon>
        <taxon>Nematoda</taxon>
        <taxon>Enoplea</taxon>
        <taxon>Dorylaimia</taxon>
        <taxon>Mermithida</taxon>
        <taxon>Mermithoidea</taxon>
        <taxon>Mermithidae</taxon>
        <taxon>Romanomermis</taxon>
    </lineage>
</organism>
<reference evidence="2" key="1">
    <citation type="submission" date="2022-11" db="UniProtKB">
        <authorList>
            <consortium name="WormBaseParasite"/>
        </authorList>
    </citation>
    <scope>IDENTIFICATION</scope>
</reference>
<keyword evidence="1" id="KW-1185">Reference proteome</keyword>
<evidence type="ECO:0000313" key="1">
    <source>
        <dbReference type="Proteomes" id="UP000887565"/>
    </source>
</evidence>